<dbReference type="RefSeq" id="WP_183255212.1">
    <property type="nucleotide sequence ID" value="NZ_BAAAFF010000001.1"/>
</dbReference>
<dbReference type="InterPro" id="IPR008775">
    <property type="entry name" value="Phytyl_CoA_dOase-like"/>
</dbReference>
<dbReference type="Pfam" id="PF05721">
    <property type="entry name" value="PhyH"/>
    <property type="match status" value="1"/>
</dbReference>
<dbReference type="SUPFAM" id="SSF51197">
    <property type="entry name" value="Clavaminate synthase-like"/>
    <property type="match status" value="1"/>
</dbReference>
<comment type="caution">
    <text evidence="1">The sequence shown here is derived from an EMBL/GenBank/DDBJ whole genome shotgun (WGS) entry which is preliminary data.</text>
</comment>
<proteinExistence type="predicted"/>
<organism evidence="1 2">
    <name type="scientific">Brevundimonas basaltis</name>
    <dbReference type="NCBI Taxonomy" id="472166"/>
    <lineage>
        <taxon>Bacteria</taxon>
        <taxon>Pseudomonadati</taxon>
        <taxon>Pseudomonadota</taxon>
        <taxon>Alphaproteobacteria</taxon>
        <taxon>Caulobacterales</taxon>
        <taxon>Caulobacteraceae</taxon>
        <taxon>Brevundimonas</taxon>
    </lineage>
</organism>
<gene>
    <name evidence="1" type="ORF">HNQ67_002170</name>
</gene>
<dbReference type="Proteomes" id="UP000566663">
    <property type="component" value="Unassembled WGS sequence"/>
</dbReference>
<accession>A0A7W8HZ83</accession>
<evidence type="ECO:0008006" key="3">
    <source>
        <dbReference type="Google" id="ProtNLM"/>
    </source>
</evidence>
<protein>
    <recommendedName>
        <fullName evidence="3">Phytanoyl-CoA dioxygenase (PhyH)</fullName>
    </recommendedName>
</protein>
<reference evidence="1 2" key="1">
    <citation type="submission" date="2020-08" db="EMBL/GenBank/DDBJ databases">
        <title>Genomic Encyclopedia of Type Strains, Phase IV (KMG-IV): sequencing the most valuable type-strain genomes for metagenomic binning, comparative biology and taxonomic classification.</title>
        <authorList>
            <person name="Goeker M."/>
        </authorList>
    </citation>
    <scope>NUCLEOTIDE SEQUENCE [LARGE SCALE GENOMIC DNA]</scope>
    <source>
        <strain evidence="1 2">DSM 25335</strain>
    </source>
</reference>
<name>A0A7W8HZ83_9CAUL</name>
<keyword evidence="2" id="KW-1185">Reference proteome</keyword>
<sequence>MQERIRHPEHRAHLARLVALGRPLACPDETEADRELRRDGVTHFPGYLAPAGATSLRNLLETFECEDPWKPERGAFMVEDAPPNTHVADIPAAPTLRALHDIAFDPSLLRMAARYFGSRPYVDSVQAWWSLSGNTEPEEAENFHRDNDSIRFLKFFLYLTDVGDDDGPHRFVSGSHVEPRVLDRRRLTDAEVEEAFGAERMLTMRGRPGDAFMEDTFGVHKGQLPKAGKRLLVQVRYSIMPSVFCSRTLIDRPAPVAACGADSLLHLRRRRG</sequence>
<evidence type="ECO:0000313" key="1">
    <source>
        <dbReference type="EMBL" id="MBB5292646.1"/>
    </source>
</evidence>
<dbReference type="GO" id="GO:0016706">
    <property type="term" value="F:2-oxoglutarate-dependent dioxygenase activity"/>
    <property type="evidence" value="ECO:0007669"/>
    <property type="project" value="UniProtKB-ARBA"/>
</dbReference>
<dbReference type="EMBL" id="JACHFZ010000004">
    <property type="protein sequence ID" value="MBB5292646.1"/>
    <property type="molecule type" value="Genomic_DNA"/>
</dbReference>
<dbReference type="Gene3D" id="2.60.120.620">
    <property type="entry name" value="q2cbj1_9rhob like domain"/>
    <property type="match status" value="1"/>
</dbReference>
<evidence type="ECO:0000313" key="2">
    <source>
        <dbReference type="Proteomes" id="UP000566663"/>
    </source>
</evidence>
<dbReference type="AlphaFoldDB" id="A0A7W8HZ83"/>